<proteinExistence type="predicted"/>
<evidence type="ECO:0000313" key="3">
    <source>
        <dbReference type="Proteomes" id="UP000286045"/>
    </source>
</evidence>
<dbReference type="InterPro" id="IPR045702">
    <property type="entry name" value="DUF6060"/>
</dbReference>
<dbReference type="EMBL" id="RYZI01000375">
    <property type="protein sequence ID" value="RWA06022.1"/>
    <property type="molecule type" value="Genomic_DNA"/>
</dbReference>
<feature type="signal peptide" evidence="1">
    <location>
        <begin position="1"/>
        <end position="18"/>
    </location>
</feature>
<evidence type="ECO:0000256" key="1">
    <source>
        <dbReference type="SAM" id="SignalP"/>
    </source>
</evidence>
<keyword evidence="3" id="KW-1185">Reference proteome</keyword>
<accession>A0A439CV50</accession>
<dbReference type="STRING" id="363999.A0A439CV50"/>
<dbReference type="Pfam" id="PF19535">
    <property type="entry name" value="DUF6060"/>
    <property type="match status" value="1"/>
</dbReference>
<feature type="chain" id="PRO_5019258834" evidence="1">
    <location>
        <begin position="19"/>
        <end position="274"/>
    </location>
</feature>
<organism evidence="2 3">
    <name type="scientific">Xylaria grammica</name>
    <dbReference type="NCBI Taxonomy" id="363999"/>
    <lineage>
        <taxon>Eukaryota</taxon>
        <taxon>Fungi</taxon>
        <taxon>Dikarya</taxon>
        <taxon>Ascomycota</taxon>
        <taxon>Pezizomycotina</taxon>
        <taxon>Sordariomycetes</taxon>
        <taxon>Xylariomycetidae</taxon>
        <taxon>Xylariales</taxon>
        <taxon>Xylariaceae</taxon>
        <taxon>Xylaria</taxon>
    </lineage>
</organism>
<evidence type="ECO:0000313" key="2">
    <source>
        <dbReference type="EMBL" id="RWA06022.1"/>
    </source>
</evidence>
<keyword evidence="1" id="KW-0732">Signal</keyword>
<name>A0A439CV50_9PEZI</name>
<sequence>MRTRLKLVGSALLALVAGECTNFELAAEDHDSYVHLTNPYNLNRDVFRVSALVDCTSEIAQSEGGADSTTCGFHRYSMGLITHPRFENWTYVARNNVSIEYLEFETATTAHIFSLVQAANPPNITSADFNATIVMNFTTTPETEPDIPHDQSGLYVYWPSFICWNGTLSGCNPGDALEGARIQACGLQWLDDAQRFLPTGQQKYKGASHFIRATAKELPNLLPDPSPTYDESAGNATVNQNATTNQMGSDDDESSGWVKDVSFLTLIVPPATQR</sequence>
<reference evidence="2 3" key="1">
    <citation type="submission" date="2018-12" db="EMBL/GenBank/DDBJ databases">
        <title>Draft genome sequence of Xylaria grammica IHI A82.</title>
        <authorList>
            <person name="Buettner E."/>
            <person name="Kellner H."/>
        </authorList>
    </citation>
    <scope>NUCLEOTIDE SEQUENCE [LARGE SCALE GENOMIC DNA]</scope>
    <source>
        <strain evidence="2 3">IHI A82</strain>
    </source>
</reference>
<protein>
    <submittedName>
        <fullName evidence="2">Uncharacterized protein</fullName>
    </submittedName>
</protein>
<comment type="caution">
    <text evidence="2">The sequence shown here is derived from an EMBL/GenBank/DDBJ whole genome shotgun (WGS) entry which is preliminary data.</text>
</comment>
<dbReference type="AlphaFoldDB" id="A0A439CV50"/>
<gene>
    <name evidence="2" type="ORF">EKO27_g9077</name>
</gene>
<dbReference type="Proteomes" id="UP000286045">
    <property type="component" value="Unassembled WGS sequence"/>
</dbReference>